<gene>
    <name evidence="5" type="ORF">CKO43_07505</name>
</gene>
<comment type="similarity">
    <text evidence="1">Belongs to the carbohydrate kinase PfkB family.</text>
</comment>
<organism evidence="5 6">
    <name type="scientific">Rubrivivax gelatinosus</name>
    <name type="common">Rhodocyclus gelatinosus</name>
    <name type="synonym">Rhodopseudomonas gelatinosa</name>
    <dbReference type="NCBI Taxonomy" id="28068"/>
    <lineage>
        <taxon>Bacteria</taxon>
        <taxon>Pseudomonadati</taxon>
        <taxon>Pseudomonadota</taxon>
        <taxon>Betaproteobacteria</taxon>
        <taxon>Burkholderiales</taxon>
        <taxon>Sphaerotilaceae</taxon>
        <taxon>Rubrivivax</taxon>
    </lineage>
</organism>
<dbReference type="PROSITE" id="PS00583">
    <property type="entry name" value="PFKB_KINASES_1"/>
    <property type="match status" value="1"/>
</dbReference>
<dbReference type="SUPFAM" id="SSF53613">
    <property type="entry name" value="Ribokinase-like"/>
    <property type="match status" value="1"/>
</dbReference>
<evidence type="ECO:0000259" key="4">
    <source>
        <dbReference type="Pfam" id="PF00294"/>
    </source>
</evidence>
<dbReference type="GO" id="GO:0016301">
    <property type="term" value="F:kinase activity"/>
    <property type="evidence" value="ECO:0007669"/>
    <property type="project" value="UniProtKB-KW"/>
</dbReference>
<evidence type="ECO:0000313" key="5">
    <source>
        <dbReference type="EMBL" id="MBK1712623.1"/>
    </source>
</evidence>
<evidence type="ECO:0000256" key="1">
    <source>
        <dbReference type="ARBA" id="ARBA00010688"/>
    </source>
</evidence>
<proteinExistence type="inferred from homology"/>
<comment type="caution">
    <text evidence="5">The sequence shown here is derived from an EMBL/GenBank/DDBJ whole genome shotgun (WGS) entry which is preliminary data.</text>
</comment>
<name>A0ABS1DT42_RUBGE</name>
<evidence type="ECO:0000256" key="2">
    <source>
        <dbReference type="ARBA" id="ARBA00022679"/>
    </source>
</evidence>
<dbReference type="CDD" id="cd01942">
    <property type="entry name" value="ribokinase_group_A"/>
    <property type="match status" value="1"/>
</dbReference>
<dbReference type="Proteomes" id="UP001041814">
    <property type="component" value="Unassembled WGS sequence"/>
</dbReference>
<dbReference type="PANTHER" id="PTHR43085:SF46">
    <property type="entry name" value="ADENOSINE KINASE"/>
    <property type="match status" value="1"/>
</dbReference>
<keyword evidence="2" id="KW-0808">Transferase</keyword>
<accession>A0ABS1DT42</accession>
<sequence>MPALICGSLAFDTITTYPGRIAEQILPEQMHILNLSFLVPTLRREFGGCAGNIAYTLQALGGEAVVMAALGSDGSDYLARMKAWGADTSLVMVDPDSFTAQAMIISDVQNNQITAFHPGAMQHAHRAKVPARTDLKIAIISPDDRQAMGEHAEQLHAAGVPFIFDPGQQLPMFDAPALRRMVEIASWITVNDYEGRILCERIGTDLAGLSRSNLKGVVVTLGEHGCEIWIDGQRREVPGVAAAEIVEPTGCGDSFRAALLYGLERGWDLERCAALGNRIGALKIACRGGQNHVIDRAALGV</sequence>
<dbReference type="InterPro" id="IPR029056">
    <property type="entry name" value="Ribokinase-like"/>
</dbReference>
<evidence type="ECO:0000313" key="6">
    <source>
        <dbReference type="Proteomes" id="UP001041814"/>
    </source>
</evidence>
<dbReference type="EMBL" id="NRRU01000021">
    <property type="protein sequence ID" value="MBK1712623.1"/>
    <property type="molecule type" value="Genomic_DNA"/>
</dbReference>
<evidence type="ECO:0000256" key="3">
    <source>
        <dbReference type="ARBA" id="ARBA00022777"/>
    </source>
</evidence>
<dbReference type="InterPro" id="IPR002173">
    <property type="entry name" value="Carboh/pur_kinase_PfkB_CS"/>
</dbReference>
<dbReference type="RefSeq" id="WP_200227450.1">
    <property type="nucleotide sequence ID" value="NZ_NRRT01000010.1"/>
</dbReference>
<dbReference type="PANTHER" id="PTHR43085">
    <property type="entry name" value="HEXOKINASE FAMILY MEMBER"/>
    <property type="match status" value="1"/>
</dbReference>
<dbReference type="Gene3D" id="3.40.1190.20">
    <property type="match status" value="1"/>
</dbReference>
<protein>
    <submittedName>
        <fullName evidence="5">Carbohydrate kinase family protein</fullName>
    </submittedName>
</protein>
<dbReference type="InterPro" id="IPR050306">
    <property type="entry name" value="PfkB_Carbo_kinase"/>
</dbReference>
<keyword evidence="3 5" id="KW-0418">Kinase</keyword>
<reference evidence="5" key="1">
    <citation type="submission" date="2017-08" db="EMBL/GenBank/DDBJ databases">
        <authorList>
            <person name="Imhoff J.F."/>
            <person name="Rahn T."/>
            <person name="Kuenzel S."/>
            <person name="Neulinger S.C."/>
        </authorList>
    </citation>
    <scope>NUCLEOTIDE SEQUENCE</scope>
    <source>
        <strain evidence="5">IM 151</strain>
    </source>
</reference>
<keyword evidence="6" id="KW-1185">Reference proteome</keyword>
<dbReference type="Pfam" id="PF00294">
    <property type="entry name" value="PfkB"/>
    <property type="match status" value="1"/>
</dbReference>
<feature type="domain" description="Carbohydrate kinase PfkB" evidence="4">
    <location>
        <begin position="35"/>
        <end position="292"/>
    </location>
</feature>
<reference evidence="5" key="2">
    <citation type="journal article" date="2020" name="Microorganisms">
        <title>Osmotic Adaptation and Compatible Solute Biosynthesis of Phototrophic Bacteria as Revealed from Genome Analyses.</title>
        <authorList>
            <person name="Imhoff J.F."/>
            <person name="Rahn T."/>
            <person name="Kunzel S."/>
            <person name="Keller A."/>
            <person name="Neulinger S.C."/>
        </authorList>
    </citation>
    <scope>NUCLEOTIDE SEQUENCE</scope>
    <source>
        <strain evidence="5">IM 151</strain>
    </source>
</reference>
<dbReference type="InterPro" id="IPR011611">
    <property type="entry name" value="PfkB_dom"/>
</dbReference>